<evidence type="ECO:0000313" key="6">
    <source>
        <dbReference type="EMBL" id="SDG09268.1"/>
    </source>
</evidence>
<dbReference type="Pfam" id="PF07940">
    <property type="entry name" value="Hepar_II_III_C"/>
    <property type="match status" value="1"/>
</dbReference>
<dbReference type="InterPro" id="IPR008929">
    <property type="entry name" value="Chondroitin_lyas"/>
</dbReference>
<keyword evidence="2" id="KW-0732">Signal</keyword>
<accession>A0A8G2EX71</accession>
<dbReference type="GO" id="GO:0042597">
    <property type="term" value="C:periplasmic space"/>
    <property type="evidence" value="ECO:0007669"/>
    <property type="project" value="UniProtKB-SubCell"/>
</dbReference>
<evidence type="ECO:0000256" key="4">
    <source>
        <dbReference type="ARBA" id="ARBA00023239"/>
    </source>
</evidence>
<proteinExistence type="predicted"/>
<sequence length="549" mass="59702">MSRRRDRRGLSDRLRDAYFASPVHAWRLSGPVPDGLAVAVADAWTGDSDLGRELLEGTYAVGGTAVQVGADPWDQSGYSDAAREALHRFEWLRDLRDLAGDAARRRARDLVGAWIERYPGWDRLAWRADLLAARVAAWVHTFGFFADSADDDFRRRVLESLTRQYRHLLRALEAGPPGVARLETLRGALIAAVALGADGEEIQGLADRLDAAIRAQILPDGGHRSRSPAMQTDALVALVDARAALRAAGRESTAALDETIQRMTGVLRMLRHGDGGLALFNGATEGQVWRLDTLIARAETKTRAVTSALEAGFERLVAGRAVAILDTGAPVADDDTAHAGTLSMEFSVGKERLVVNCGAAPGDPRWQGLLRASAAHSGLVIDDTNTTELRADGSLGRRPAQVRLERWEADGAVWVEAEHDGYRESHSVVHRRRLFLAAGGDDLRGEDVLSYTGGPGAKPQEAAIRFHLHPRVSASLIQNGASVLLRMPSGGGWRLRVTGGRLALNESVYFGEGGRLQRTRQIVIGVPLAELRALESISVKWALRREDRR</sequence>
<evidence type="ECO:0000256" key="3">
    <source>
        <dbReference type="ARBA" id="ARBA00022764"/>
    </source>
</evidence>
<dbReference type="RefSeq" id="WP_175474259.1">
    <property type="nucleotide sequence ID" value="NZ_FNBW01000010.1"/>
</dbReference>
<protein>
    <submittedName>
        <fullName evidence="6">Uncharacterized conserved protein, heparinase superfamily</fullName>
    </submittedName>
</protein>
<evidence type="ECO:0000259" key="5">
    <source>
        <dbReference type="Pfam" id="PF07940"/>
    </source>
</evidence>
<keyword evidence="3" id="KW-0574">Periplasm</keyword>
<dbReference type="SUPFAM" id="SSF48230">
    <property type="entry name" value="Chondroitin AC/alginate lyase"/>
    <property type="match status" value="1"/>
</dbReference>
<evidence type="ECO:0000313" key="7">
    <source>
        <dbReference type="Proteomes" id="UP000198615"/>
    </source>
</evidence>
<keyword evidence="7" id="KW-1185">Reference proteome</keyword>
<dbReference type="InterPro" id="IPR012480">
    <property type="entry name" value="Hepar_II_III_C"/>
</dbReference>
<reference evidence="6 7" key="1">
    <citation type="submission" date="2016-10" db="EMBL/GenBank/DDBJ databases">
        <authorList>
            <person name="Varghese N."/>
            <person name="Submissions S."/>
        </authorList>
    </citation>
    <scope>NUCLEOTIDE SEQUENCE [LARGE SCALE GENOMIC DNA]</scope>
    <source>
        <strain evidence="6 7">DSM 18839</strain>
    </source>
</reference>
<gene>
    <name evidence="6" type="ORF">SAMN05660686_03329</name>
</gene>
<dbReference type="Gene3D" id="1.50.10.100">
    <property type="entry name" value="Chondroitin AC/alginate lyase"/>
    <property type="match status" value="1"/>
</dbReference>
<comment type="caution">
    <text evidence="6">The sequence shown here is derived from an EMBL/GenBank/DDBJ whole genome shotgun (WGS) entry which is preliminary data.</text>
</comment>
<dbReference type="PANTHER" id="PTHR39210">
    <property type="entry name" value="HEPARIN-SULFATE LYASE"/>
    <property type="match status" value="1"/>
</dbReference>
<dbReference type="AlphaFoldDB" id="A0A8G2EX71"/>
<dbReference type="GO" id="GO:0016829">
    <property type="term" value="F:lyase activity"/>
    <property type="evidence" value="ECO:0007669"/>
    <property type="project" value="UniProtKB-KW"/>
</dbReference>
<feature type="domain" description="Heparinase II/III-like C-terminal" evidence="5">
    <location>
        <begin position="301"/>
        <end position="528"/>
    </location>
</feature>
<evidence type="ECO:0000256" key="1">
    <source>
        <dbReference type="ARBA" id="ARBA00004418"/>
    </source>
</evidence>
<evidence type="ECO:0000256" key="2">
    <source>
        <dbReference type="ARBA" id="ARBA00022729"/>
    </source>
</evidence>
<keyword evidence="4" id="KW-0456">Lyase</keyword>
<name>A0A8G2EX71_9PROT</name>
<dbReference type="Gene3D" id="2.70.98.70">
    <property type="match status" value="1"/>
</dbReference>
<organism evidence="6 7">
    <name type="scientific">Thalassobaculum litoreum DSM 18839</name>
    <dbReference type="NCBI Taxonomy" id="1123362"/>
    <lineage>
        <taxon>Bacteria</taxon>
        <taxon>Pseudomonadati</taxon>
        <taxon>Pseudomonadota</taxon>
        <taxon>Alphaproteobacteria</taxon>
        <taxon>Rhodospirillales</taxon>
        <taxon>Thalassobaculaceae</taxon>
        <taxon>Thalassobaculum</taxon>
    </lineage>
</organism>
<dbReference type="PANTHER" id="PTHR39210:SF1">
    <property type="entry name" value="HEPARIN-SULFATE LYASE"/>
    <property type="match status" value="1"/>
</dbReference>
<dbReference type="EMBL" id="FNBW01000010">
    <property type="protein sequence ID" value="SDG09268.1"/>
    <property type="molecule type" value="Genomic_DNA"/>
</dbReference>
<dbReference type="Proteomes" id="UP000198615">
    <property type="component" value="Unassembled WGS sequence"/>
</dbReference>
<comment type="subcellular location">
    <subcellularLocation>
        <location evidence="1">Periplasm</location>
    </subcellularLocation>
</comment>